<sequence>MTAQLDSQSVAQYLLDHPHFFDAHADLLAQVKLASPVVGRAVSLQERQMEVLRHKYHALELRLAELVRIGHENDEIAQKFQQWARTLLLARNDVDLPHVLIDGLQSIFSVPYATLRLWGVAPDFAHTWFAADVSDDARLFANGLNTPFCGRNNDFEVAAWIDEAQAIESVAILPLRSDGATGTFGLLVLGSPDASRFTSEMATDFLARIGDCAGAAMTCLLD</sequence>
<reference evidence="2" key="1">
    <citation type="submission" date="2018-09" db="EMBL/GenBank/DDBJ databases">
        <authorList>
            <person name="Zhu H."/>
        </authorList>
    </citation>
    <scope>NUCLEOTIDE SEQUENCE [LARGE SCALE GENOMIC DNA]</scope>
    <source>
        <strain evidence="2">K1S02-23</strain>
    </source>
</reference>
<dbReference type="Proteomes" id="UP000266327">
    <property type="component" value="Unassembled WGS sequence"/>
</dbReference>
<accession>A0A3A3GQ99</accession>
<comment type="caution">
    <text evidence="1">The sequence shown here is derived from an EMBL/GenBank/DDBJ whole genome shotgun (WGS) entry which is preliminary data.</text>
</comment>
<keyword evidence="2" id="KW-1185">Reference proteome</keyword>
<proteinExistence type="predicted"/>
<dbReference type="InterPro" id="IPR007435">
    <property type="entry name" value="DUF484"/>
</dbReference>
<dbReference type="Pfam" id="PF04340">
    <property type="entry name" value="DUF484"/>
    <property type="match status" value="1"/>
</dbReference>
<dbReference type="AlphaFoldDB" id="A0A3A3GQ99"/>
<evidence type="ECO:0000313" key="1">
    <source>
        <dbReference type="EMBL" id="RJG04526.1"/>
    </source>
</evidence>
<dbReference type="RefSeq" id="WP_119788001.1">
    <property type="nucleotide sequence ID" value="NZ_QYUQ01000002.1"/>
</dbReference>
<dbReference type="PANTHER" id="PTHR38765:SF1">
    <property type="entry name" value="DUF484 DOMAIN-CONTAINING PROTEIN"/>
    <property type="match status" value="1"/>
</dbReference>
<dbReference type="Gene3D" id="3.30.450.40">
    <property type="match status" value="1"/>
</dbReference>
<organism evidence="1 2">
    <name type="scientific">Noviherbaspirillum sedimenti</name>
    <dbReference type="NCBI Taxonomy" id="2320865"/>
    <lineage>
        <taxon>Bacteria</taxon>
        <taxon>Pseudomonadati</taxon>
        <taxon>Pseudomonadota</taxon>
        <taxon>Betaproteobacteria</taxon>
        <taxon>Burkholderiales</taxon>
        <taxon>Oxalobacteraceae</taxon>
        <taxon>Noviherbaspirillum</taxon>
    </lineage>
</organism>
<dbReference type="PANTHER" id="PTHR38765">
    <property type="entry name" value="DUF484 DOMAIN-CONTAINING PROTEIN"/>
    <property type="match status" value="1"/>
</dbReference>
<dbReference type="EMBL" id="QYUQ01000002">
    <property type="protein sequence ID" value="RJG04526.1"/>
    <property type="molecule type" value="Genomic_DNA"/>
</dbReference>
<name>A0A3A3GQ99_9BURK</name>
<evidence type="ECO:0000313" key="2">
    <source>
        <dbReference type="Proteomes" id="UP000266327"/>
    </source>
</evidence>
<protein>
    <submittedName>
        <fullName evidence="1">DUF484 family protein</fullName>
    </submittedName>
</protein>
<dbReference type="OrthoDB" id="8525200at2"/>
<gene>
    <name evidence="1" type="ORF">D3878_18970</name>
</gene>
<dbReference type="InterPro" id="IPR029016">
    <property type="entry name" value="GAF-like_dom_sf"/>
</dbReference>